<dbReference type="Proteomes" id="UP000248128">
    <property type="component" value="Unassembled WGS sequence"/>
</dbReference>
<protein>
    <submittedName>
        <fullName evidence="2">Uncharacterized protein</fullName>
    </submittedName>
</protein>
<evidence type="ECO:0000313" key="3">
    <source>
        <dbReference type="Proteomes" id="UP000248128"/>
    </source>
</evidence>
<evidence type="ECO:0000256" key="1">
    <source>
        <dbReference type="SAM" id="MobiDB-lite"/>
    </source>
</evidence>
<name>A0A318MNC5_9BIFI</name>
<sequence length="86" mass="9122">MSTFQVMACESVLFVSAALSKPLPPVDWTPWPATNIIIADTKQGGERGPQQVLHMCEHIPIGDGSSQVSLQTEGQLVSETGAADQS</sequence>
<feature type="region of interest" description="Disordered" evidence="1">
    <location>
        <begin position="64"/>
        <end position="86"/>
    </location>
</feature>
<evidence type="ECO:0000313" key="2">
    <source>
        <dbReference type="EMBL" id="PXY89343.1"/>
    </source>
</evidence>
<accession>A0A318MNC5</accession>
<proteinExistence type="predicted"/>
<comment type="caution">
    <text evidence="2">The sequence shown here is derived from an EMBL/GenBank/DDBJ whole genome shotgun (WGS) entry which is preliminary data.</text>
</comment>
<dbReference type="AlphaFoldDB" id="A0A318MNC5"/>
<gene>
    <name evidence="2" type="ORF">DKK74_00170</name>
</gene>
<organism evidence="2 3">
    <name type="scientific">Bifidobacterium asteroides</name>
    <dbReference type="NCBI Taxonomy" id="1684"/>
    <lineage>
        <taxon>Bacteria</taxon>
        <taxon>Bacillati</taxon>
        <taxon>Actinomycetota</taxon>
        <taxon>Actinomycetes</taxon>
        <taxon>Bifidobacteriales</taxon>
        <taxon>Bifidobacteriaceae</taxon>
        <taxon>Bifidobacterium</taxon>
    </lineage>
</organism>
<dbReference type="EMBL" id="QGLK01000001">
    <property type="protein sequence ID" value="PXY89343.1"/>
    <property type="molecule type" value="Genomic_DNA"/>
</dbReference>
<reference evidence="2 3" key="1">
    <citation type="submission" date="2018-05" db="EMBL/GenBank/DDBJ databases">
        <title>Reference genomes for bee gut microbiota database.</title>
        <authorList>
            <person name="Ellegaard K.M."/>
        </authorList>
    </citation>
    <scope>NUCLEOTIDE SEQUENCE [LARGE SCALE GENOMIC DNA]</scope>
    <source>
        <strain evidence="2 3">ESL0199</strain>
    </source>
</reference>